<evidence type="ECO:0000313" key="3">
    <source>
        <dbReference type="EMBL" id="PQQ16744.1"/>
    </source>
</evidence>
<proteinExistence type="predicted"/>
<reference evidence="3 4" key="1">
    <citation type="submission" date="2018-02" db="EMBL/GenBank/DDBJ databases">
        <title>Draft genome of wild Prunus yedoensis var. nudiflora.</title>
        <authorList>
            <person name="Baek S."/>
            <person name="Kim J.-H."/>
            <person name="Choi K."/>
            <person name="Kim G.-B."/>
            <person name="Cho A."/>
            <person name="Jang H."/>
            <person name="Shin C.-H."/>
            <person name="Yu H.-J."/>
            <person name="Mun J.-H."/>
        </authorList>
    </citation>
    <scope>NUCLEOTIDE SEQUENCE [LARGE SCALE GENOMIC DNA]</scope>
    <source>
        <strain evidence="4">cv. Jeju island</strain>
        <tissue evidence="3">Leaf</tissue>
    </source>
</reference>
<dbReference type="InterPro" id="IPR008395">
    <property type="entry name" value="Agenet-like_dom"/>
</dbReference>
<sequence>MVRSEAHLSKDSKVEVCSNEEGYKNAWLPAKILNPQPLNPSTKKKMNKPLVQYENLASDDDPNKLLTKLVDASSIRPVPPPDNPDNPDQSTEVLPLRKYSPRLQSKELCISFNCRRPSPSLQIVSST</sequence>
<dbReference type="EMBL" id="PJQY01000172">
    <property type="protein sequence ID" value="PQQ16744.1"/>
    <property type="molecule type" value="Genomic_DNA"/>
</dbReference>
<evidence type="ECO:0000256" key="1">
    <source>
        <dbReference type="SAM" id="MobiDB-lite"/>
    </source>
</evidence>
<dbReference type="OrthoDB" id="2020707at2759"/>
<evidence type="ECO:0000259" key="2">
    <source>
        <dbReference type="SMART" id="SM00743"/>
    </source>
</evidence>
<dbReference type="AlphaFoldDB" id="A0A314ZGT6"/>
<dbReference type="Pfam" id="PF05641">
    <property type="entry name" value="Agenet"/>
    <property type="match status" value="1"/>
</dbReference>
<gene>
    <name evidence="3" type="ORF">Pyn_25495</name>
</gene>
<dbReference type="InterPro" id="IPR014002">
    <property type="entry name" value="Agenet_dom_plant"/>
</dbReference>
<keyword evidence="4" id="KW-1185">Reference proteome</keyword>
<dbReference type="SMART" id="SM00743">
    <property type="entry name" value="Agenet"/>
    <property type="match status" value="1"/>
</dbReference>
<name>A0A314ZGT6_PRUYE</name>
<comment type="caution">
    <text evidence="3">The sequence shown here is derived from an EMBL/GenBank/DDBJ whole genome shotgun (WGS) entry which is preliminary data.</text>
</comment>
<dbReference type="PANTHER" id="PTHR31917">
    <property type="entry name" value="AGENET DOMAIN-CONTAINING PROTEIN-RELATED"/>
    <property type="match status" value="1"/>
</dbReference>
<organism evidence="3 4">
    <name type="scientific">Prunus yedoensis var. nudiflora</name>
    <dbReference type="NCBI Taxonomy" id="2094558"/>
    <lineage>
        <taxon>Eukaryota</taxon>
        <taxon>Viridiplantae</taxon>
        <taxon>Streptophyta</taxon>
        <taxon>Embryophyta</taxon>
        <taxon>Tracheophyta</taxon>
        <taxon>Spermatophyta</taxon>
        <taxon>Magnoliopsida</taxon>
        <taxon>eudicotyledons</taxon>
        <taxon>Gunneridae</taxon>
        <taxon>Pentapetalae</taxon>
        <taxon>rosids</taxon>
        <taxon>fabids</taxon>
        <taxon>Rosales</taxon>
        <taxon>Rosaceae</taxon>
        <taxon>Amygdaloideae</taxon>
        <taxon>Amygdaleae</taxon>
        <taxon>Prunus</taxon>
    </lineage>
</organism>
<dbReference type="STRING" id="2094558.A0A314ZGT6"/>
<evidence type="ECO:0000313" key="4">
    <source>
        <dbReference type="Proteomes" id="UP000250321"/>
    </source>
</evidence>
<feature type="domain" description="Agenet" evidence="2">
    <location>
        <begin position="6"/>
        <end position="83"/>
    </location>
</feature>
<dbReference type="CDD" id="cd20405">
    <property type="entry name" value="Tudor_Agenet_AtDUF_rpt1_3"/>
    <property type="match status" value="1"/>
</dbReference>
<dbReference type="Proteomes" id="UP000250321">
    <property type="component" value="Unassembled WGS sequence"/>
</dbReference>
<feature type="region of interest" description="Disordered" evidence="1">
    <location>
        <begin position="74"/>
        <end position="96"/>
    </location>
</feature>
<protein>
    <recommendedName>
        <fullName evidence="2">Agenet domain-containing protein</fullName>
    </recommendedName>
</protein>
<accession>A0A314ZGT6</accession>
<dbReference type="PANTHER" id="PTHR31917:SF153">
    <property type="entry name" value="DUF724 DOMAIN-CONTAINING PROTEIN 3-RELATED"/>
    <property type="match status" value="1"/>
</dbReference>